<dbReference type="OrthoDB" id="8438314at2"/>
<evidence type="ECO:0000313" key="2">
    <source>
        <dbReference type="Proteomes" id="UP000251891"/>
    </source>
</evidence>
<dbReference type="Gene3D" id="1.10.260.40">
    <property type="entry name" value="lambda repressor-like DNA-binding domains"/>
    <property type="match status" value="1"/>
</dbReference>
<gene>
    <name evidence="1" type="ORF">DPM19_00770</name>
</gene>
<proteinExistence type="predicted"/>
<dbReference type="RefSeq" id="WP_111862790.1">
    <property type="nucleotide sequence ID" value="NZ_QLYX01000001.1"/>
</dbReference>
<reference evidence="1 2" key="1">
    <citation type="submission" date="2018-06" db="EMBL/GenBank/DDBJ databases">
        <title>Actinomadura craniellae sp. nov. isolated from marine sponge Craniella sp.</title>
        <authorList>
            <person name="Li L."/>
            <person name="Xu Q.H."/>
            <person name="Lin H.W."/>
            <person name="Lu Y.H."/>
        </authorList>
    </citation>
    <scope>NUCLEOTIDE SEQUENCE [LARGE SCALE GENOMIC DNA]</scope>
    <source>
        <strain evidence="1 2">LHW63021</strain>
    </source>
</reference>
<dbReference type="Proteomes" id="UP000251891">
    <property type="component" value="Unassembled WGS sequence"/>
</dbReference>
<evidence type="ECO:0000313" key="1">
    <source>
        <dbReference type="EMBL" id="RAY16738.1"/>
    </source>
</evidence>
<accession>A0A365HCK6</accession>
<organism evidence="1 2">
    <name type="scientific">Actinomadura craniellae</name>
    <dbReference type="NCBI Taxonomy" id="2231787"/>
    <lineage>
        <taxon>Bacteria</taxon>
        <taxon>Bacillati</taxon>
        <taxon>Actinomycetota</taxon>
        <taxon>Actinomycetes</taxon>
        <taxon>Streptosporangiales</taxon>
        <taxon>Thermomonosporaceae</taxon>
        <taxon>Actinomadura</taxon>
    </lineage>
</organism>
<dbReference type="AlphaFoldDB" id="A0A365HCK6"/>
<dbReference type="InterPro" id="IPR010982">
    <property type="entry name" value="Lambda_DNA-bd_dom_sf"/>
</dbReference>
<keyword evidence="2" id="KW-1185">Reference proteome</keyword>
<dbReference type="CDD" id="cd00093">
    <property type="entry name" value="HTH_XRE"/>
    <property type="match status" value="1"/>
</dbReference>
<protein>
    <submittedName>
        <fullName evidence="1">XRE family transcriptional regulator</fullName>
    </submittedName>
</protein>
<name>A0A365HCK6_9ACTN</name>
<dbReference type="SUPFAM" id="SSF47413">
    <property type="entry name" value="lambda repressor-like DNA-binding domains"/>
    <property type="match status" value="1"/>
</dbReference>
<sequence length="243" mass="27218">MNEPLRRAMTDAGMGEHDIADRLDVDVKTVRRWLAGRTPYPRHRRAMTALLGVNEADLWPRPARPRLHAAAQTSEVIAMYPHRWAVPRTVWYHLFAGAHREIGILVYAGLFLAEDTGLVRLLAEKARSDVTVRIMLGDPDSPHIRERGENEGVGDSLAAKISNSLVLYQPLYNVAGVEFRLHSTVLYNSIYRADDCLMINPHAYGIAAARAPVLHVRQTESGDMASTYLNSFERVWDTAVPLA</sequence>
<dbReference type="InterPro" id="IPR001387">
    <property type="entry name" value="Cro/C1-type_HTH"/>
</dbReference>
<dbReference type="GO" id="GO:0003677">
    <property type="term" value="F:DNA binding"/>
    <property type="evidence" value="ECO:0007669"/>
    <property type="project" value="InterPro"/>
</dbReference>
<dbReference type="EMBL" id="QLYX01000001">
    <property type="protein sequence ID" value="RAY16738.1"/>
    <property type="molecule type" value="Genomic_DNA"/>
</dbReference>
<comment type="caution">
    <text evidence="1">The sequence shown here is derived from an EMBL/GenBank/DDBJ whole genome shotgun (WGS) entry which is preliminary data.</text>
</comment>